<dbReference type="Proteomes" id="UP001500166">
    <property type="component" value="Unassembled WGS sequence"/>
</dbReference>
<evidence type="ECO:0000259" key="2">
    <source>
        <dbReference type="Pfam" id="PF03432"/>
    </source>
</evidence>
<keyword evidence="4" id="KW-1185">Reference proteome</keyword>
<gene>
    <name evidence="3" type="ORF">GCM10009824_21420</name>
</gene>
<dbReference type="InterPro" id="IPR005094">
    <property type="entry name" value="Endonuclease_MobA/VirD2"/>
</dbReference>
<organism evidence="3 4">
    <name type="scientific">Kocuria atrinae</name>
    <dbReference type="NCBI Taxonomy" id="592377"/>
    <lineage>
        <taxon>Bacteria</taxon>
        <taxon>Bacillati</taxon>
        <taxon>Actinomycetota</taxon>
        <taxon>Actinomycetes</taxon>
        <taxon>Micrococcales</taxon>
        <taxon>Micrococcaceae</taxon>
        <taxon>Kocuria</taxon>
    </lineage>
</organism>
<sequence>MIPNITKGDKPVGLMKYLAGPGRANEHTDPHLINGSPLIMAWYDDVQLNEEAAVSVAREVDLNRRSFGVDAETKHIWHCSLSVPYQDREVADQEWSDIAQRFMDEMDFTDAGAKAPCQWVAVHHGRSTKGNDHIHIMASTIRGDGTKWADGNDFSRAQKVVRGIEKDFNLIQLGNHSERWLKQGEMRRDSTREPARFTLERTVRACAVAADTEAQFVRQMRRANMLVHPRFAAGTDSVVTGYSVAERPPKGMRPLWFGGGKLAADLTLPSLRTRWPDIPDSAQEAAEEWMAAKRHRRIVHPDPPGAALDEETARRLADELKEVRRRLVKIAPDDRQLWAHAARETSGVFAAWSYVTEDGQGPLGRTARVLARSAHRNGLKITTALEAPLRTSGTTAFLLAVTQAPSPMAQALIMNQMLRMTQAFYEMHQANQELREVQLINDAFEQHLAVVAEPLPEVEPATSKRNISHAGPVRERGALRETQGPTVTPRPYVDHTTGTEHGMEL</sequence>
<evidence type="ECO:0000313" key="4">
    <source>
        <dbReference type="Proteomes" id="UP001500166"/>
    </source>
</evidence>
<evidence type="ECO:0000256" key="1">
    <source>
        <dbReference type="SAM" id="MobiDB-lite"/>
    </source>
</evidence>
<accession>A0ABN2Y120</accession>
<feature type="region of interest" description="Disordered" evidence="1">
    <location>
        <begin position="459"/>
        <end position="505"/>
    </location>
</feature>
<dbReference type="RefSeq" id="WP_344225027.1">
    <property type="nucleotide sequence ID" value="NZ_BAAAQA010000022.1"/>
</dbReference>
<dbReference type="EMBL" id="BAAAQA010000022">
    <property type="protein sequence ID" value="GAA2120065.1"/>
    <property type="molecule type" value="Genomic_DNA"/>
</dbReference>
<protein>
    <recommendedName>
        <fullName evidence="2">MobA/VirD2-like nuclease domain-containing protein</fullName>
    </recommendedName>
</protein>
<proteinExistence type="predicted"/>
<name>A0ABN2Y120_9MICC</name>
<evidence type="ECO:0000313" key="3">
    <source>
        <dbReference type="EMBL" id="GAA2120065.1"/>
    </source>
</evidence>
<reference evidence="3 4" key="1">
    <citation type="journal article" date="2019" name="Int. J. Syst. Evol. Microbiol.">
        <title>The Global Catalogue of Microorganisms (GCM) 10K type strain sequencing project: providing services to taxonomists for standard genome sequencing and annotation.</title>
        <authorList>
            <consortium name="The Broad Institute Genomics Platform"/>
            <consortium name="The Broad Institute Genome Sequencing Center for Infectious Disease"/>
            <person name="Wu L."/>
            <person name="Ma J."/>
        </authorList>
    </citation>
    <scope>NUCLEOTIDE SEQUENCE [LARGE SCALE GENOMIC DNA]</scope>
    <source>
        <strain evidence="3 4">JCM 15914</strain>
    </source>
</reference>
<comment type="caution">
    <text evidence="3">The sequence shown here is derived from an EMBL/GenBank/DDBJ whole genome shotgun (WGS) entry which is preliminary data.</text>
</comment>
<feature type="domain" description="MobA/VirD2-like nuclease" evidence="2">
    <location>
        <begin position="50"/>
        <end position="170"/>
    </location>
</feature>
<dbReference type="Pfam" id="PF03432">
    <property type="entry name" value="Relaxase"/>
    <property type="match status" value="1"/>
</dbReference>